<feature type="compositionally biased region" description="Acidic residues" evidence="1">
    <location>
        <begin position="54"/>
        <end position="71"/>
    </location>
</feature>
<accession>A0A2P4XUS6</accession>
<organism evidence="2 3">
    <name type="scientific">Phytophthora palmivora</name>
    <dbReference type="NCBI Taxonomy" id="4796"/>
    <lineage>
        <taxon>Eukaryota</taxon>
        <taxon>Sar</taxon>
        <taxon>Stramenopiles</taxon>
        <taxon>Oomycota</taxon>
        <taxon>Peronosporomycetes</taxon>
        <taxon>Peronosporales</taxon>
        <taxon>Peronosporaceae</taxon>
        <taxon>Phytophthora</taxon>
    </lineage>
</organism>
<sequence>MTAAAAETITRPAGVNALPVGENLKITKLAVTAINNTVASSDSDDGEVAVSSDSEFDPAEFEVSDVDDEDAAISGGSVLTAEGPDTAQKKKSGVM</sequence>
<keyword evidence="3" id="KW-1185">Reference proteome</keyword>
<reference evidence="2 3" key="1">
    <citation type="journal article" date="2017" name="Genome Biol. Evol.">
        <title>Phytophthora megakarya and P. palmivora, closely related causal agents of cacao black pod rot, underwent increases in genome sizes and gene numbers by different mechanisms.</title>
        <authorList>
            <person name="Ali S.S."/>
            <person name="Shao J."/>
            <person name="Lary D.J."/>
            <person name="Kronmiller B."/>
            <person name="Shen D."/>
            <person name="Strem M.D."/>
            <person name="Amoako-Attah I."/>
            <person name="Akrofi A.Y."/>
            <person name="Begoude B.A."/>
            <person name="Ten Hoopen G.M."/>
            <person name="Coulibaly K."/>
            <person name="Kebe B.I."/>
            <person name="Melnick R.L."/>
            <person name="Guiltinan M.J."/>
            <person name="Tyler B.M."/>
            <person name="Meinhardt L.W."/>
            <person name="Bailey B.A."/>
        </authorList>
    </citation>
    <scope>NUCLEOTIDE SEQUENCE [LARGE SCALE GENOMIC DNA]</scope>
    <source>
        <strain evidence="3">sbr112.9</strain>
    </source>
</reference>
<feature type="region of interest" description="Disordered" evidence="1">
    <location>
        <begin position="40"/>
        <end position="95"/>
    </location>
</feature>
<evidence type="ECO:0000313" key="2">
    <source>
        <dbReference type="EMBL" id="POM69321.1"/>
    </source>
</evidence>
<comment type="caution">
    <text evidence="2">The sequence shown here is derived from an EMBL/GenBank/DDBJ whole genome shotgun (WGS) entry which is preliminary data.</text>
</comment>
<dbReference type="Proteomes" id="UP000237271">
    <property type="component" value="Unassembled WGS sequence"/>
</dbReference>
<evidence type="ECO:0000313" key="3">
    <source>
        <dbReference type="Proteomes" id="UP000237271"/>
    </source>
</evidence>
<proteinExistence type="predicted"/>
<evidence type="ECO:0000256" key="1">
    <source>
        <dbReference type="SAM" id="MobiDB-lite"/>
    </source>
</evidence>
<name>A0A2P4XUS6_9STRA</name>
<dbReference type="EMBL" id="NCKW01007887">
    <property type="protein sequence ID" value="POM69321.1"/>
    <property type="molecule type" value="Genomic_DNA"/>
</dbReference>
<dbReference type="AlphaFoldDB" id="A0A2P4XUS6"/>
<protein>
    <submittedName>
        <fullName evidence="2">Uncharacterized protein</fullName>
    </submittedName>
</protein>
<gene>
    <name evidence="2" type="ORF">PHPALM_14400</name>
</gene>